<keyword evidence="1" id="KW-0812">Transmembrane</keyword>
<name>A0A927MKX9_9BACL</name>
<proteinExistence type="predicted"/>
<feature type="transmembrane region" description="Helical" evidence="1">
    <location>
        <begin position="74"/>
        <end position="97"/>
    </location>
</feature>
<organism evidence="2 3">
    <name type="scientific">Sporosarcina limicola</name>
    <dbReference type="NCBI Taxonomy" id="34101"/>
    <lineage>
        <taxon>Bacteria</taxon>
        <taxon>Bacillati</taxon>
        <taxon>Bacillota</taxon>
        <taxon>Bacilli</taxon>
        <taxon>Bacillales</taxon>
        <taxon>Caryophanaceae</taxon>
        <taxon>Sporosarcina</taxon>
    </lineage>
</organism>
<accession>A0A927MKX9</accession>
<feature type="transmembrane region" description="Helical" evidence="1">
    <location>
        <begin position="135"/>
        <end position="155"/>
    </location>
</feature>
<comment type="caution">
    <text evidence="2">The sequence shown here is derived from an EMBL/GenBank/DDBJ whole genome shotgun (WGS) entry which is preliminary data.</text>
</comment>
<dbReference type="AlphaFoldDB" id="A0A927MKX9"/>
<sequence length="216" mass="24169">MTVTNYYIIGSFTVPSSWIALIVAFVVAYSAVRTRYGKKHAEILSDAFFYLVIVWKLSVILIDFSTVIRSPLTVLYFHGGILGFYFGLVFIIGKILWGVKKGRYHTDGLISLFSGAVLTQVVFQLLMVLLNEGEWVAQGMTIVVFTLFAVYFWLISGKSGNWTIQLALLFMAVHVFVASFQPKGLVGTPLITTIVNGILFAILFSLERRTENGMEE</sequence>
<evidence type="ECO:0000313" key="2">
    <source>
        <dbReference type="EMBL" id="MBE1555037.1"/>
    </source>
</evidence>
<evidence type="ECO:0000313" key="3">
    <source>
        <dbReference type="Proteomes" id="UP000658225"/>
    </source>
</evidence>
<feature type="transmembrane region" description="Helical" evidence="1">
    <location>
        <begin position="162"/>
        <end position="180"/>
    </location>
</feature>
<protein>
    <submittedName>
        <fullName evidence="2">Uncharacterized protein</fullName>
    </submittedName>
</protein>
<keyword evidence="1" id="KW-0472">Membrane</keyword>
<reference evidence="2" key="1">
    <citation type="submission" date="2020-10" db="EMBL/GenBank/DDBJ databases">
        <title>Genomic Encyclopedia of Type Strains, Phase IV (KMG-IV): sequencing the most valuable type-strain genomes for metagenomic binning, comparative biology and taxonomic classification.</title>
        <authorList>
            <person name="Goeker M."/>
        </authorList>
    </citation>
    <scope>NUCLEOTIDE SEQUENCE</scope>
    <source>
        <strain evidence="2">DSM 13886</strain>
    </source>
</reference>
<gene>
    <name evidence="2" type="ORF">H4683_002136</name>
</gene>
<dbReference type="Proteomes" id="UP000658225">
    <property type="component" value="Unassembled WGS sequence"/>
</dbReference>
<feature type="transmembrane region" description="Helical" evidence="1">
    <location>
        <begin position="6"/>
        <end position="31"/>
    </location>
</feature>
<feature type="transmembrane region" description="Helical" evidence="1">
    <location>
        <begin position="186"/>
        <end position="206"/>
    </location>
</feature>
<dbReference type="RefSeq" id="WP_192598782.1">
    <property type="nucleotide sequence ID" value="NZ_JADBEL010000010.1"/>
</dbReference>
<keyword evidence="3" id="KW-1185">Reference proteome</keyword>
<keyword evidence="1" id="KW-1133">Transmembrane helix</keyword>
<evidence type="ECO:0000256" key="1">
    <source>
        <dbReference type="SAM" id="Phobius"/>
    </source>
</evidence>
<feature type="transmembrane region" description="Helical" evidence="1">
    <location>
        <begin position="43"/>
        <end position="62"/>
    </location>
</feature>
<dbReference type="EMBL" id="JADBEL010000010">
    <property type="protein sequence ID" value="MBE1555037.1"/>
    <property type="molecule type" value="Genomic_DNA"/>
</dbReference>
<feature type="transmembrane region" description="Helical" evidence="1">
    <location>
        <begin position="109"/>
        <end position="129"/>
    </location>
</feature>